<dbReference type="PANTHER" id="PTHR31157:SF1">
    <property type="entry name" value="SCP DOMAIN-CONTAINING PROTEIN"/>
    <property type="match status" value="1"/>
</dbReference>
<gene>
    <name evidence="3" type="ORF">A3C25_01930</name>
</gene>
<accession>A0A1F7GWD6</accession>
<keyword evidence="1" id="KW-1133">Transmembrane helix</keyword>
<feature type="transmembrane region" description="Helical" evidence="1">
    <location>
        <begin position="279"/>
        <end position="297"/>
    </location>
</feature>
<name>A0A1F7GWD6_9BACT</name>
<evidence type="ECO:0000259" key="2">
    <source>
        <dbReference type="Pfam" id="PF00188"/>
    </source>
</evidence>
<keyword evidence="1" id="KW-0472">Membrane</keyword>
<dbReference type="InterPro" id="IPR035940">
    <property type="entry name" value="CAP_sf"/>
</dbReference>
<evidence type="ECO:0000313" key="4">
    <source>
        <dbReference type="Proteomes" id="UP000177913"/>
    </source>
</evidence>
<dbReference type="AlphaFoldDB" id="A0A1F7GWD6"/>
<reference evidence="3 4" key="1">
    <citation type="journal article" date="2016" name="Nat. Commun.">
        <title>Thousands of microbial genomes shed light on interconnected biogeochemical processes in an aquifer system.</title>
        <authorList>
            <person name="Anantharaman K."/>
            <person name="Brown C.T."/>
            <person name="Hug L.A."/>
            <person name="Sharon I."/>
            <person name="Castelle C.J."/>
            <person name="Probst A.J."/>
            <person name="Thomas B.C."/>
            <person name="Singh A."/>
            <person name="Wilkins M.J."/>
            <person name="Karaoz U."/>
            <person name="Brodie E.L."/>
            <person name="Williams K.H."/>
            <person name="Hubbard S.S."/>
            <person name="Banfield J.F."/>
        </authorList>
    </citation>
    <scope>NUCLEOTIDE SEQUENCE [LARGE SCALE GENOMIC DNA]</scope>
</reference>
<keyword evidence="1" id="KW-0812">Transmembrane</keyword>
<dbReference type="EMBL" id="MFZO01000047">
    <property type="protein sequence ID" value="OGK23407.1"/>
    <property type="molecule type" value="Genomic_DNA"/>
</dbReference>
<dbReference type="Gene3D" id="3.40.33.10">
    <property type="entry name" value="CAP"/>
    <property type="match status" value="1"/>
</dbReference>
<feature type="domain" description="SCP" evidence="2">
    <location>
        <begin position="68"/>
        <end position="171"/>
    </location>
</feature>
<evidence type="ECO:0000256" key="1">
    <source>
        <dbReference type="SAM" id="Phobius"/>
    </source>
</evidence>
<feature type="transmembrane region" description="Helical" evidence="1">
    <location>
        <begin position="29"/>
        <end position="48"/>
    </location>
</feature>
<comment type="caution">
    <text evidence="3">The sequence shown here is derived from an EMBL/GenBank/DDBJ whole genome shotgun (WGS) entry which is preliminary data.</text>
</comment>
<organism evidence="3 4">
    <name type="scientific">Candidatus Roizmanbacteria bacterium RIFCSPHIGHO2_02_FULL_38_11</name>
    <dbReference type="NCBI Taxonomy" id="1802039"/>
    <lineage>
        <taxon>Bacteria</taxon>
        <taxon>Candidatus Roizmaniibacteriota</taxon>
    </lineage>
</organism>
<evidence type="ECO:0000313" key="3">
    <source>
        <dbReference type="EMBL" id="OGK23407.1"/>
    </source>
</evidence>
<dbReference type="CDD" id="cd05379">
    <property type="entry name" value="CAP_bacterial"/>
    <property type="match status" value="1"/>
</dbReference>
<dbReference type="Pfam" id="PF00188">
    <property type="entry name" value="CAP"/>
    <property type="match status" value="1"/>
</dbReference>
<dbReference type="PANTHER" id="PTHR31157">
    <property type="entry name" value="SCP DOMAIN-CONTAINING PROTEIN"/>
    <property type="match status" value="1"/>
</dbReference>
<sequence>MNPIKTFLHHLFVPHQGNNYRAKALHIDFLTYYLLFALFLTFGFKILYAKSGDILGFATDITVDKLYQLTNSVRQQNQLPTLTFNEQLASAAQRKASDMFAKNYWSHYGPDGATPWDFILSSGYRYEFAGENLAKNFLFSQGVVDAWMNSSSHKDNILKRDYTEVGFAVLNGVLNGEETTLVVEMFGKPLSTPIAQERLTLEQPETLPNTVEAESPVTENKPVIQQPAILAQKTSPQSKNVGQISFNSSLIFLTFLFLAIILDFYFATKLHIIRITGKNLAHLIFIGFIFVGLLLLTKGSVL</sequence>
<dbReference type="Proteomes" id="UP000177913">
    <property type="component" value="Unassembled WGS sequence"/>
</dbReference>
<proteinExistence type="predicted"/>
<dbReference type="SUPFAM" id="SSF55797">
    <property type="entry name" value="PR-1-like"/>
    <property type="match status" value="1"/>
</dbReference>
<feature type="transmembrane region" description="Helical" evidence="1">
    <location>
        <begin position="244"/>
        <end position="267"/>
    </location>
</feature>
<protein>
    <recommendedName>
        <fullName evidence="2">SCP domain-containing protein</fullName>
    </recommendedName>
</protein>
<dbReference type="InterPro" id="IPR014044">
    <property type="entry name" value="CAP_dom"/>
</dbReference>